<accession>A0A5P2G0Y4</accession>
<evidence type="ECO:0000256" key="1">
    <source>
        <dbReference type="SAM" id="SignalP"/>
    </source>
</evidence>
<feature type="signal peptide" evidence="1">
    <location>
        <begin position="1"/>
        <end position="19"/>
    </location>
</feature>
<gene>
    <name evidence="2" type="ORF">E0W69_001975</name>
</gene>
<dbReference type="InterPro" id="IPR025366">
    <property type="entry name" value="DUF4270"/>
</dbReference>
<dbReference type="KEGG" id="arac:E0W69_001975"/>
<dbReference type="AlphaFoldDB" id="A0A5P2G0Y4"/>
<dbReference type="RefSeq" id="WP_131328357.1">
    <property type="nucleotide sequence ID" value="NZ_CP044016.1"/>
</dbReference>
<protein>
    <submittedName>
        <fullName evidence="2">DUF4270 domain-containing protein</fullName>
    </submittedName>
</protein>
<organism evidence="2 3">
    <name type="scientific">Rhizosphaericola mali</name>
    <dbReference type="NCBI Taxonomy" id="2545455"/>
    <lineage>
        <taxon>Bacteria</taxon>
        <taxon>Pseudomonadati</taxon>
        <taxon>Bacteroidota</taxon>
        <taxon>Chitinophagia</taxon>
        <taxon>Chitinophagales</taxon>
        <taxon>Chitinophagaceae</taxon>
        <taxon>Rhizosphaericola</taxon>
    </lineage>
</organism>
<keyword evidence="1" id="KW-0732">Signal</keyword>
<dbReference type="EMBL" id="CP044016">
    <property type="protein sequence ID" value="QES87480.1"/>
    <property type="molecule type" value="Genomic_DNA"/>
</dbReference>
<name>A0A5P2G0Y4_9BACT</name>
<dbReference type="Proteomes" id="UP000292424">
    <property type="component" value="Chromosome"/>
</dbReference>
<evidence type="ECO:0000313" key="2">
    <source>
        <dbReference type="EMBL" id="QES87480.1"/>
    </source>
</evidence>
<sequence length="449" mass="49786">MNKLRKRFFYFAVAFCAIAVVALSCNKANIDFGSQWLDNDYTKVIYVDTFSANISTVYLDSFSTSGTGYGVAGVYKDPQFGTVNASCFAQFEPPTYSSSAIDTYRYATFDSLTLLLKMKGGNYGDTTKNLTLSVNQLSQNIQLFNNQTSFYNTTSFPFNTSVLGTKTFSLKIGSPLTGDTLSIRLSDALGNEFLSMLKSGSSNIQSATQFVNYFKGLRISGSGTDGFMINFSDSIAMRLYYHSPGQTINQQTYTTFDLYNSSYQFNNITVDRSGTLLGNQNFSHNNNSIPSALTDSLTYLQPITSSLVKIQFPTIRRLLQSPNYLQVSRATLTFQPQFGTNLPFYALPPSLYLYTTDYANGLGTALTYSSSVQTGSLYLDPTTGYNTYTYDLTTYIQGTELASENLNQRGLLICPPTTNFKTTFNRMVIPDLNGQTGKIQLQVYYIAAK</sequence>
<feature type="chain" id="PRO_5024305495" evidence="1">
    <location>
        <begin position="20"/>
        <end position="449"/>
    </location>
</feature>
<keyword evidence="3" id="KW-1185">Reference proteome</keyword>
<dbReference type="Pfam" id="PF14092">
    <property type="entry name" value="DUF4270"/>
    <property type="match status" value="1"/>
</dbReference>
<dbReference type="PROSITE" id="PS51257">
    <property type="entry name" value="PROKAR_LIPOPROTEIN"/>
    <property type="match status" value="1"/>
</dbReference>
<dbReference type="OrthoDB" id="1092930at2"/>
<proteinExistence type="predicted"/>
<evidence type="ECO:0000313" key="3">
    <source>
        <dbReference type="Proteomes" id="UP000292424"/>
    </source>
</evidence>
<reference evidence="2 3" key="1">
    <citation type="submission" date="2019-09" db="EMBL/GenBank/DDBJ databases">
        <title>Complete genome sequence of Arachidicoccus sp. B3-10 isolated from apple orchard soil.</title>
        <authorList>
            <person name="Kim H.S."/>
            <person name="Han K.-I."/>
            <person name="Suh M.K."/>
            <person name="Lee K.C."/>
            <person name="Eom M.K."/>
            <person name="Kim J.-S."/>
            <person name="Kang S.W."/>
            <person name="Sin Y."/>
            <person name="Lee J.-S."/>
        </authorList>
    </citation>
    <scope>NUCLEOTIDE SEQUENCE [LARGE SCALE GENOMIC DNA]</scope>
    <source>
        <strain evidence="2 3">B3-10</strain>
    </source>
</reference>